<evidence type="ECO:0000313" key="2">
    <source>
        <dbReference type="EMBL" id="KAK3768176.1"/>
    </source>
</evidence>
<keyword evidence="1" id="KW-0732">Signal</keyword>
<dbReference type="Proteomes" id="UP001283361">
    <property type="component" value="Unassembled WGS sequence"/>
</dbReference>
<gene>
    <name evidence="2" type="ORF">RRG08_031715</name>
</gene>
<keyword evidence="3" id="KW-1185">Reference proteome</keyword>
<proteinExistence type="predicted"/>
<name>A0AAE0ZG68_9GAST</name>
<organism evidence="2 3">
    <name type="scientific">Elysia crispata</name>
    <name type="common">lettuce slug</name>
    <dbReference type="NCBI Taxonomy" id="231223"/>
    <lineage>
        <taxon>Eukaryota</taxon>
        <taxon>Metazoa</taxon>
        <taxon>Spiralia</taxon>
        <taxon>Lophotrochozoa</taxon>
        <taxon>Mollusca</taxon>
        <taxon>Gastropoda</taxon>
        <taxon>Heterobranchia</taxon>
        <taxon>Euthyneura</taxon>
        <taxon>Panpulmonata</taxon>
        <taxon>Sacoglossa</taxon>
        <taxon>Placobranchoidea</taxon>
        <taxon>Plakobranchidae</taxon>
        <taxon>Elysia</taxon>
    </lineage>
</organism>
<comment type="caution">
    <text evidence="2">The sequence shown here is derived from an EMBL/GenBank/DDBJ whole genome shotgun (WGS) entry which is preliminary data.</text>
</comment>
<dbReference type="AlphaFoldDB" id="A0AAE0ZG68"/>
<dbReference type="EMBL" id="JAWDGP010004065">
    <property type="protein sequence ID" value="KAK3768176.1"/>
    <property type="molecule type" value="Genomic_DNA"/>
</dbReference>
<evidence type="ECO:0008006" key="4">
    <source>
        <dbReference type="Google" id="ProtNLM"/>
    </source>
</evidence>
<accession>A0AAE0ZG68</accession>
<reference evidence="2" key="1">
    <citation type="journal article" date="2023" name="G3 (Bethesda)">
        <title>A reference genome for the long-term kleptoplast-retaining sea slug Elysia crispata morphotype clarki.</title>
        <authorList>
            <person name="Eastman K.E."/>
            <person name="Pendleton A.L."/>
            <person name="Shaikh M.A."/>
            <person name="Suttiyut T."/>
            <person name="Ogas R."/>
            <person name="Tomko P."/>
            <person name="Gavelis G."/>
            <person name="Widhalm J.R."/>
            <person name="Wisecaver J.H."/>
        </authorList>
    </citation>
    <scope>NUCLEOTIDE SEQUENCE</scope>
    <source>
        <strain evidence="2">ECLA1</strain>
    </source>
</reference>
<feature type="signal peptide" evidence="1">
    <location>
        <begin position="1"/>
        <end position="22"/>
    </location>
</feature>
<evidence type="ECO:0000256" key="1">
    <source>
        <dbReference type="SAM" id="SignalP"/>
    </source>
</evidence>
<feature type="chain" id="PRO_5041964999" description="Apple domain-containing protein" evidence="1">
    <location>
        <begin position="23"/>
        <end position="318"/>
    </location>
</feature>
<sequence length="318" mass="36233">MVFKHWLTLGLLMTTEVTLCGASNTQYLQFMHKQGHRVALRGTEIGQVSGPDVTLLGCGRFCVKHDCTLFHYSSVNKICVIFAEGYYAVRLSPDPDWDVGYTPASMVIYQQWTLVFRVQKEISVPVYTTWMDTGTFNDNPVQNNFPPACLRMFDYGSCDRHFRSHILDNWHGIDKVYLSVIKNDTEVAYMMFDGSGTDMQSWFEKAKVIDSTWFSGIKNDNSLLEPTSIKGSCDHNLCRRFLFHGPYVTCFTEWFYIMVQDDNHDICEAYNSWEPNSVPTVEPAIAYSPTSGRASFGKNRDVPLADHADAMAVYVTFV</sequence>
<protein>
    <recommendedName>
        <fullName evidence="4">Apple domain-containing protein</fullName>
    </recommendedName>
</protein>
<evidence type="ECO:0000313" key="3">
    <source>
        <dbReference type="Proteomes" id="UP001283361"/>
    </source>
</evidence>